<evidence type="ECO:0000313" key="3">
    <source>
        <dbReference type="Proteomes" id="UP000063063"/>
    </source>
</evidence>
<dbReference type="NCBIfam" id="TIGR00449">
    <property type="entry name" value="tgt_general"/>
    <property type="match status" value="1"/>
</dbReference>
<accession>A0A088RTP5</accession>
<dbReference type="GO" id="GO:0006400">
    <property type="term" value="P:tRNA modification"/>
    <property type="evidence" value="ECO:0007669"/>
    <property type="project" value="InterPro"/>
</dbReference>
<dbReference type="VEuPathDB" id="TriTrypDB:LPAL13_270005600"/>
<dbReference type="InterPro" id="IPR002616">
    <property type="entry name" value="tRNA_ribo_trans-like"/>
</dbReference>
<evidence type="ECO:0000259" key="1">
    <source>
        <dbReference type="Pfam" id="PF01702"/>
    </source>
</evidence>
<dbReference type="KEGG" id="lpan:LPMP_270030"/>
<dbReference type="Pfam" id="PF01702">
    <property type="entry name" value="TGT"/>
    <property type="match status" value="1"/>
</dbReference>
<dbReference type="VEuPathDB" id="TriTrypDB:LPMP_270030"/>
<keyword evidence="3" id="KW-1185">Reference proteome</keyword>
<name>A0A088RTP5_LEIPA</name>
<dbReference type="EMBL" id="CP009396">
    <property type="protein sequence ID" value="AIN99383.1"/>
    <property type="molecule type" value="Genomic_DNA"/>
</dbReference>
<dbReference type="GeneID" id="22576179"/>
<dbReference type="PANTHER" id="PTHR46064">
    <property type="entry name" value="QUEUINE TRNA-RIBOSYLTRANSFERASE ACCESSORY SUBUNIT 2"/>
    <property type="match status" value="1"/>
</dbReference>
<dbReference type="RefSeq" id="XP_010700090.1">
    <property type="nucleotide sequence ID" value="XM_010701788.1"/>
</dbReference>
<dbReference type="eggNOG" id="KOG3909">
    <property type="taxonomic scope" value="Eukaryota"/>
</dbReference>
<dbReference type="InterPro" id="IPR036511">
    <property type="entry name" value="TGT-like_sf"/>
</dbReference>
<reference evidence="2 3" key="1">
    <citation type="journal article" date="2015" name="Sci. Rep.">
        <title>The genome of Leishmania panamensis: insights into genomics of the L. (Viannia) subgenus.</title>
        <authorList>
            <person name="Llanes A."/>
            <person name="Restrepo C.M."/>
            <person name="Vecchio G.D."/>
            <person name="Anguizola F.J."/>
            <person name="Lleonart R."/>
        </authorList>
    </citation>
    <scope>NUCLEOTIDE SEQUENCE [LARGE SCALE GENOMIC DNA]</scope>
    <source>
        <strain evidence="2 3">MHOM/PA/94/PSC-1</strain>
    </source>
</reference>
<dbReference type="Proteomes" id="UP000063063">
    <property type="component" value="Chromosome 27"/>
</dbReference>
<dbReference type="AlphaFoldDB" id="A0A088RTP5"/>
<dbReference type="SUPFAM" id="SSF51713">
    <property type="entry name" value="tRNA-guanine transglycosylase"/>
    <property type="match status" value="1"/>
</dbReference>
<organism evidence="2 3">
    <name type="scientific">Leishmania panamensis</name>
    <dbReference type="NCBI Taxonomy" id="5679"/>
    <lineage>
        <taxon>Eukaryota</taxon>
        <taxon>Discoba</taxon>
        <taxon>Euglenozoa</taxon>
        <taxon>Kinetoplastea</taxon>
        <taxon>Metakinetoplastina</taxon>
        <taxon>Trypanosomatida</taxon>
        <taxon>Trypanosomatidae</taxon>
        <taxon>Leishmaniinae</taxon>
        <taxon>Leishmania</taxon>
        <taxon>Leishmania guyanensis species complex</taxon>
    </lineage>
</organism>
<dbReference type="InterPro" id="IPR050852">
    <property type="entry name" value="Queuine_tRNA-ribosyltrfase"/>
</dbReference>
<gene>
    <name evidence="2" type="ORF">LPMP_270030</name>
</gene>
<dbReference type="Gene3D" id="3.20.20.105">
    <property type="entry name" value="Queuine tRNA-ribosyltransferase-like"/>
    <property type="match status" value="1"/>
</dbReference>
<sequence>MDAQAPFLVIPTKRGAVPTLTPAQVNAILDPSERILSTSVFEAIDFVKPCLEAGLPMSAYCGMSGYRTVLTLRSSFHGPHASASSTDSTVAGDSEKGRAVVSFEKWREVVKATQPTLVVVVHESVPLCEPLSKRRRVATTRSERWLAKTEETSDLGYTILPSISVAGTHDSGYIDAVPRGENSYEFFQTLQALHLSPKKCTMCVAPHIPALLAAMVSNVSLIECPVPWALAEKGVALLLPVKEATGTTPQPVVPLLDLNDNVFALDINPIDEGCGCFTCKRHCRAYLHHLLTVQEMNSDILLVMHNLTQVVRLVRTYRCADAPAREALVSRVASAL</sequence>
<dbReference type="PANTHER" id="PTHR46064:SF1">
    <property type="entry name" value="QUEUINE TRNA-RIBOSYLTRANSFERASE ACCESSORY SUBUNIT 2"/>
    <property type="match status" value="1"/>
</dbReference>
<feature type="domain" description="tRNA-guanine(15) transglycosylase-like" evidence="1">
    <location>
        <begin position="4"/>
        <end position="318"/>
    </location>
</feature>
<dbReference type="OrthoDB" id="27601at2759"/>
<protein>
    <submittedName>
        <fullName evidence="2">tRNA transglycosylase, putative</fullName>
    </submittedName>
</protein>
<evidence type="ECO:0000313" key="2">
    <source>
        <dbReference type="EMBL" id="AIN99383.1"/>
    </source>
</evidence>
<proteinExistence type="predicted"/>